<dbReference type="AlphaFoldDB" id="A0A839EQD7"/>
<keyword evidence="1" id="KW-0732">Signal</keyword>
<dbReference type="Proteomes" id="UP000550401">
    <property type="component" value="Unassembled WGS sequence"/>
</dbReference>
<accession>A0A839EQD7</accession>
<dbReference type="EMBL" id="JACGXL010000001">
    <property type="protein sequence ID" value="MBA8886537.1"/>
    <property type="molecule type" value="Genomic_DNA"/>
</dbReference>
<evidence type="ECO:0000313" key="3">
    <source>
        <dbReference type="Proteomes" id="UP000550401"/>
    </source>
</evidence>
<name>A0A839EQD7_9GAMM</name>
<evidence type="ECO:0000313" key="2">
    <source>
        <dbReference type="EMBL" id="MBA8886537.1"/>
    </source>
</evidence>
<dbReference type="PROSITE" id="PS51257">
    <property type="entry name" value="PROKAR_LIPOPROTEIN"/>
    <property type="match status" value="1"/>
</dbReference>
<reference evidence="2 3" key="1">
    <citation type="submission" date="2020-07" db="EMBL/GenBank/DDBJ databases">
        <title>Genomic Encyclopedia of Type Strains, Phase IV (KMG-V): Genome sequencing to study the core and pangenomes of soil and plant-associated prokaryotes.</title>
        <authorList>
            <person name="Whitman W."/>
        </authorList>
    </citation>
    <scope>NUCLEOTIDE SEQUENCE [LARGE SCALE GENOMIC DNA]</scope>
    <source>
        <strain evidence="2 3">RH2WT43</strain>
    </source>
</reference>
<gene>
    <name evidence="2" type="ORF">FHW12_000728</name>
</gene>
<proteinExistence type="predicted"/>
<evidence type="ECO:0008006" key="4">
    <source>
        <dbReference type="Google" id="ProtNLM"/>
    </source>
</evidence>
<protein>
    <recommendedName>
        <fullName evidence="4">DUF4410 domain-containing protein</fullName>
    </recommendedName>
</protein>
<dbReference type="Pfam" id="PF14366">
    <property type="entry name" value="DUF4410"/>
    <property type="match status" value="1"/>
</dbReference>
<evidence type="ECO:0000256" key="1">
    <source>
        <dbReference type="SAM" id="SignalP"/>
    </source>
</evidence>
<organism evidence="2 3">
    <name type="scientific">Dokdonella fugitiva</name>
    <dbReference type="NCBI Taxonomy" id="328517"/>
    <lineage>
        <taxon>Bacteria</taxon>
        <taxon>Pseudomonadati</taxon>
        <taxon>Pseudomonadota</taxon>
        <taxon>Gammaproteobacteria</taxon>
        <taxon>Lysobacterales</taxon>
        <taxon>Rhodanobacteraceae</taxon>
        <taxon>Dokdonella</taxon>
    </lineage>
</organism>
<comment type="caution">
    <text evidence="2">The sequence shown here is derived from an EMBL/GenBank/DDBJ whole genome shotgun (WGS) entry which is preliminary data.</text>
</comment>
<dbReference type="InterPro" id="IPR025522">
    <property type="entry name" value="DUF4410"/>
</dbReference>
<sequence length="203" mass="21651">MNLRFVAGLLSSIVLACVIAPAQAKHPPAPTAPGSYEDWGPDIDAVEISRTFRLADYERVVLEPLATGAVALPPADENTYEPVKAVLGRFSAVFADGLRTALAKPVDVAEAAPADAHVLRLRGEVLLLDPGSRAKRYWGGFGAGAVRVEVRCELVDAASGEVLLAFTQQRRSGFGGFGGDYEELMTRTIRQIGGDATNLLKQF</sequence>
<feature type="chain" id="PRO_5032315030" description="DUF4410 domain-containing protein" evidence="1">
    <location>
        <begin position="25"/>
        <end position="203"/>
    </location>
</feature>
<feature type="signal peptide" evidence="1">
    <location>
        <begin position="1"/>
        <end position="24"/>
    </location>
</feature>
<dbReference type="RefSeq" id="WP_182529609.1">
    <property type="nucleotide sequence ID" value="NZ_JACGXL010000001.1"/>
</dbReference>
<keyword evidence="3" id="KW-1185">Reference proteome</keyword>